<reference evidence="1" key="1">
    <citation type="journal article" date="2021" name="Proc. Natl. Acad. Sci. U.S.A.">
        <title>A Catalog of Tens of Thousands of Viruses from Human Metagenomes Reveals Hidden Associations with Chronic Diseases.</title>
        <authorList>
            <person name="Tisza M.J."/>
            <person name="Buck C.B."/>
        </authorList>
    </citation>
    <scope>NUCLEOTIDE SEQUENCE</scope>
    <source>
        <strain evidence="1">CttFh17</strain>
    </source>
</reference>
<accession>A0A8S5NJV1</accession>
<name>A0A8S5NJV1_9CAUD</name>
<sequence length="31" mass="3650">MKVYFFGMHTKLRFVSSPLTTALYSYNQFGD</sequence>
<protein>
    <submittedName>
        <fullName evidence="1">Uncharacterized protein</fullName>
    </submittedName>
</protein>
<proteinExistence type="predicted"/>
<organism evidence="1">
    <name type="scientific">Siphoviridae sp. cttFh17</name>
    <dbReference type="NCBI Taxonomy" id="2826491"/>
    <lineage>
        <taxon>Viruses</taxon>
        <taxon>Duplodnaviria</taxon>
        <taxon>Heunggongvirae</taxon>
        <taxon>Uroviricota</taxon>
        <taxon>Caudoviricetes</taxon>
    </lineage>
</organism>
<dbReference type="EMBL" id="BK015176">
    <property type="protein sequence ID" value="DAD94504.1"/>
    <property type="molecule type" value="Genomic_DNA"/>
</dbReference>
<evidence type="ECO:0000313" key="1">
    <source>
        <dbReference type="EMBL" id="DAD94504.1"/>
    </source>
</evidence>